<dbReference type="InterPro" id="IPR011387">
    <property type="entry name" value="TIF2A"/>
</dbReference>
<organism evidence="6 7">
    <name type="scientific">Coptis chinensis</name>
    <dbReference type="NCBI Taxonomy" id="261450"/>
    <lineage>
        <taxon>Eukaryota</taxon>
        <taxon>Viridiplantae</taxon>
        <taxon>Streptophyta</taxon>
        <taxon>Embryophyta</taxon>
        <taxon>Tracheophyta</taxon>
        <taxon>Spermatophyta</taxon>
        <taxon>Magnoliopsida</taxon>
        <taxon>Ranunculales</taxon>
        <taxon>Ranunculaceae</taxon>
        <taxon>Coptidoideae</taxon>
        <taxon>Coptis</taxon>
    </lineage>
</organism>
<keyword evidence="3" id="KW-0677">Repeat</keyword>
<accession>A0A835IMT6</accession>
<feature type="non-terminal residue" evidence="6">
    <location>
        <position position="139"/>
    </location>
</feature>
<feature type="domain" description="Translation initiation factor beta propellor-like" evidence="5">
    <location>
        <begin position="89"/>
        <end position="139"/>
    </location>
</feature>
<dbReference type="GO" id="GO:0043022">
    <property type="term" value="F:ribosome binding"/>
    <property type="evidence" value="ECO:0007669"/>
    <property type="project" value="TreeGrafter"/>
</dbReference>
<sequence>MVIKPDSTIGLYDCTTYSEIRSFAIPNALAATLSPRGTYLQTFQKSSTPQEKNLVLWNIHTGFTYRLRIPGIAAVELSKASGSYVAAFVAESKSYYGESKLNYLTTDGAHEGLVPLRKEGPVHDVRWSSTSSEFAVVYG</sequence>
<comment type="caution">
    <text evidence="6">The sequence shown here is derived from an EMBL/GenBank/DDBJ whole genome shotgun (WGS) entry which is preliminary data.</text>
</comment>
<evidence type="ECO:0000256" key="3">
    <source>
        <dbReference type="ARBA" id="ARBA00022737"/>
    </source>
</evidence>
<dbReference type="SUPFAM" id="SSF82171">
    <property type="entry name" value="DPP6 N-terminal domain-like"/>
    <property type="match status" value="1"/>
</dbReference>
<evidence type="ECO:0000256" key="4">
    <source>
        <dbReference type="ARBA" id="ARBA00022917"/>
    </source>
</evidence>
<proteinExistence type="predicted"/>
<evidence type="ECO:0000256" key="2">
    <source>
        <dbReference type="ARBA" id="ARBA00022574"/>
    </source>
</evidence>
<dbReference type="GO" id="GO:0000049">
    <property type="term" value="F:tRNA binding"/>
    <property type="evidence" value="ECO:0007669"/>
    <property type="project" value="TreeGrafter"/>
</dbReference>
<dbReference type="AlphaFoldDB" id="A0A835IMT6"/>
<dbReference type="PANTHER" id="PTHR13227:SF0">
    <property type="entry name" value="EUKARYOTIC TRANSLATION INITIATION FACTOR 2A"/>
    <property type="match status" value="1"/>
</dbReference>
<evidence type="ECO:0000259" key="5">
    <source>
        <dbReference type="Pfam" id="PF08662"/>
    </source>
</evidence>
<keyword evidence="7" id="KW-1185">Reference proteome</keyword>
<dbReference type="EMBL" id="JADFTS010000002">
    <property type="protein sequence ID" value="KAF9620084.1"/>
    <property type="molecule type" value="Genomic_DNA"/>
</dbReference>
<evidence type="ECO:0000313" key="6">
    <source>
        <dbReference type="EMBL" id="KAF9620084.1"/>
    </source>
</evidence>
<name>A0A835IMT6_9MAGN</name>
<dbReference type="InterPro" id="IPR013979">
    <property type="entry name" value="TIF_beta_prop-like"/>
</dbReference>
<dbReference type="GO" id="GO:0003743">
    <property type="term" value="F:translation initiation factor activity"/>
    <property type="evidence" value="ECO:0007669"/>
    <property type="project" value="UniProtKB-KW"/>
</dbReference>
<gene>
    <name evidence="6" type="ORF">IFM89_010734</name>
</gene>
<evidence type="ECO:0000313" key="7">
    <source>
        <dbReference type="Proteomes" id="UP000631114"/>
    </source>
</evidence>
<dbReference type="Pfam" id="PF08662">
    <property type="entry name" value="eIF2A"/>
    <property type="match status" value="1"/>
</dbReference>
<keyword evidence="1" id="KW-0396">Initiation factor</keyword>
<dbReference type="GO" id="GO:0003729">
    <property type="term" value="F:mRNA binding"/>
    <property type="evidence" value="ECO:0007669"/>
    <property type="project" value="TreeGrafter"/>
</dbReference>
<keyword evidence="2" id="KW-0853">WD repeat</keyword>
<dbReference type="GO" id="GO:0022627">
    <property type="term" value="C:cytosolic small ribosomal subunit"/>
    <property type="evidence" value="ECO:0007669"/>
    <property type="project" value="TreeGrafter"/>
</dbReference>
<keyword evidence="4" id="KW-0648">Protein biosynthesis</keyword>
<reference evidence="6 7" key="1">
    <citation type="submission" date="2020-10" db="EMBL/GenBank/DDBJ databases">
        <title>The Coptis chinensis genome and diversification of protoberbering-type alkaloids.</title>
        <authorList>
            <person name="Wang B."/>
            <person name="Shu S."/>
            <person name="Song C."/>
            <person name="Liu Y."/>
        </authorList>
    </citation>
    <scope>NUCLEOTIDE SEQUENCE [LARGE SCALE GENOMIC DNA]</scope>
    <source>
        <strain evidence="6">HL-2020</strain>
        <tissue evidence="6">Leaf</tissue>
    </source>
</reference>
<dbReference type="PANTHER" id="PTHR13227">
    <property type="entry name" value="EUKARYOTIC TRANSLATION INITIATION FACTOR 2A"/>
    <property type="match status" value="1"/>
</dbReference>
<evidence type="ECO:0000256" key="1">
    <source>
        <dbReference type="ARBA" id="ARBA00022540"/>
    </source>
</evidence>
<protein>
    <recommendedName>
        <fullName evidence="5">Translation initiation factor beta propellor-like domain-containing protein</fullName>
    </recommendedName>
</protein>
<dbReference type="OrthoDB" id="2194683at2759"/>
<dbReference type="Proteomes" id="UP000631114">
    <property type="component" value="Unassembled WGS sequence"/>
</dbReference>